<feature type="domain" description="ParB-like N-terminal" evidence="1">
    <location>
        <begin position="19"/>
        <end position="110"/>
    </location>
</feature>
<dbReference type="Gene3D" id="1.10.10.2830">
    <property type="match status" value="1"/>
</dbReference>
<dbReference type="InterPro" id="IPR011111">
    <property type="entry name" value="Plasmid_RepB"/>
</dbReference>
<keyword evidence="5" id="KW-1185">Reference proteome</keyword>
<reference evidence="2 4" key="1">
    <citation type="journal article" date="2014" name="Genome Announc.">
        <title>Complete Genome Sequence of the Model Rhizosphere Strain Azospirillum brasilense Az39, Successfully Applied in Agriculture.</title>
        <authorList>
            <person name="Rivera D."/>
            <person name="Revale S."/>
            <person name="Molina R."/>
            <person name="Gualpa J."/>
            <person name="Puente M."/>
            <person name="Maroniche G."/>
            <person name="Paris G."/>
            <person name="Baker D."/>
            <person name="Clavijo B."/>
            <person name="McLay K."/>
            <person name="Spaepen S."/>
            <person name="Perticari A."/>
            <person name="Vazquez M."/>
            <person name="Wisniewski-Dye F."/>
            <person name="Watkins C."/>
            <person name="Martinez-Abarca F."/>
            <person name="Vanderleyden J."/>
            <person name="Cassan F."/>
        </authorList>
    </citation>
    <scope>NUCLEOTIDE SEQUENCE [LARGE SCALE GENOMIC DNA]</scope>
    <source>
        <strain evidence="2 4">Az39</strain>
    </source>
</reference>
<evidence type="ECO:0000313" key="2">
    <source>
        <dbReference type="EMBL" id="AIB12661.1"/>
    </source>
</evidence>
<dbReference type="PANTHER" id="PTHR33375:SF1">
    <property type="entry name" value="CHROMOSOME-PARTITIONING PROTEIN PARB-RELATED"/>
    <property type="match status" value="1"/>
</dbReference>
<dbReference type="CDD" id="cd16411">
    <property type="entry name" value="ParB_N_like"/>
    <property type="match status" value="1"/>
</dbReference>
<dbReference type="SMART" id="SM00470">
    <property type="entry name" value="ParB"/>
    <property type="match status" value="1"/>
</dbReference>
<evidence type="ECO:0000313" key="3">
    <source>
        <dbReference type="EMBL" id="MFL7899755.1"/>
    </source>
</evidence>
<evidence type="ECO:0000313" key="4">
    <source>
        <dbReference type="Proteomes" id="UP000027186"/>
    </source>
</evidence>
<accession>A0A060DER5</accession>
<dbReference type="Proteomes" id="UP000027186">
    <property type="component" value="Chromosome"/>
</dbReference>
<dbReference type="InterPro" id="IPR050336">
    <property type="entry name" value="Chromosome_partition/occlusion"/>
</dbReference>
<dbReference type="Pfam" id="PF02195">
    <property type="entry name" value="ParB_N"/>
    <property type="match status" value="1"/>
</dbReference>
<sequence length="305" mass="34185">MSSRKQPAAHHVGGPSEIRSIPIDRIRVLNPRSRNQKVFSGLVESIATVGLKRPVTVTENGADGEGPFYDLVCGQGRMEAFKALGETRIPAMVVEAGEADLYLISLIENLARRKHSNRDLLTAVRVLEERGYGVMKIAEKTGLDPSYISGILVLLKAGEERLIAAVEKGWLPINLASQIARAGDEDIQVAMMEAYETGLLRGEQLIQVRRLIDRRRVLGKQYGRWTQKIDTAMTPHKLLQTYQTEVRRRSLLVKKAEIGEQRLLFVTTTLRRLLADEHFRTLLRAEGIDDMPKVLTDRLSGDSRP</sequence>
<protein>
    <submittedName>
        <fullName evidence="3">Plasmid partitioning protein RepB C-terminal domain-containing protein</fullName>
    </submittedName>
    <submittedName>
        <fullName evidence="2">Plasmid stablization protein ParB</fullName>
    </submittedName>
</protein>
<dbReference type="Proteomes" id="UP001628281">
    <property type="component" value="Unassembled WGS sequence"/>
</dbReference>
<dbReference type="KEGG" id="abq:ABAZ39_11790"/>
<dbReference type="SUPFAM" id="SSF109709">
    <property type="entry name" value="KorB DNA-binding domain-like"/>
    <property type="match status" value="1"/>
</dbReference>
<dbReference type="Gene3D" id="3.90.1530.30">
    <property type="match status" value="1"/>
</dbReference>
<reference evidence="3 5" key="2">
    <citation type="submission" date="2024-11" db="EMBL/GenBank/DDBJ databases">
        <title>Draft genome sequences of two bacteria associated to sugarcane roots in Colombia.</title>
        <authorList>
            <person name="Pardo-Diaz S."/>
            <person name="Masmela-Mendoza J."/>
            <person name="Delgadillo-Duran P."/>
            <person name="Bautista E.J."/>
            <person name="Rojas-Tapias D.F."/>
        </authorList>
    </citation>
    <scope>NUCLEOTIDE SEQUENCE [LARGE SCALE GENOMIC DNA]</scope>
    <source>
        <strain evidence="3 5">Ap18</strain>
    </source>
</reference>
<dbReference type="RefSeq" id="WP_038529499.1">
    <property type="nucleotide sequence ID" value="NZ_CP007793.1"/>
</dbReference>
<gene>
    <name evidence="2" type="ORF">ABAZ39_11790</name>
    <name evidence="3" type="ORF">ACJ41P_01365</name>
</gene>
<dbReference type="GO" id="GO:0007059">
    <property type="term" value="P:chromosome segregation"/>
    <property type="evidence" value="ECO:0007669"/>
    <property type="project" value="TreeGrafter"/>
</dbReference>
<evidence type="ECO:0000259" key="1">
    <source>
        <dbReference type="SMART" id="SM00470"/>
    </source>
</evidence>
<dbReference type="Pfam" id="PF07506">
    <property type="entry name" value="RepB"/>
    <property type="match status" value="1"/>
</dbReference>
<dbReference type="GO" id="GO:0005694">
    <property type="term" value="C:chromosome"/>
    <property type="evidence" value="ECO:0007669"/>
    <property type="project" value="TreeGrafter"/>
</dbReference>
<dbReference type="SUPFAM" id="SSF110849">
    <property type="entry name" value="ParB/Sulfiredoxin"/>
    <property type="match status" value="1"/>
</dbReference>
<dbReference type="InterPro" id="IPR036086">
    <property type="entry name" value="ParB/Sulfiredoxin_sf"/>
</dbReference>
<dbReference type="EMBL" id="CP007793">
    <property type="protein sequence ID" value="AIB12661.1"/>
    <property type="molecule type" value="Genomic_DNA"/>
</dbReference>
<dbReference type="EMBL" id="JBJLSN010000002">
    <property type="protein sequence ID" value="MFL7899755.1"/>
    <property type="molecule type" value="Genomic_DNA"/>
</dbReference>
<evidence type="ECO:0000313" key="5">
    <source>
        <dbReference type="Proteomes" id="UP001628281"/>
    </source>
</evidence>
<name>A0A060DER5_9PROT</name>
<organism evidence="2 4">
    <name type="scientific">Azospirillum argentinense</name>
    <dbReference type="NCBI Taxonomy" id="2970906"/>
    <lineage>
        <taxon>Bacteria</taxon>
        <taxon>Pseudomonadati</taxon>
        <taxon>Pseudomonadota</taxon>
        <taxon>Alphaproteobacteria</taxon>
        <taxon>Rhodospirillales</taxon>
        <taxon>Azospirillaceae</taxon>
        <taxon>Azospirillum</taxon>
    </lineage>
</organism>
<dbReference type="InterPro" id="IPR003115">
    <property type="entry name" value="ParB_N"/>
</dbReference>
<dbReference type="PANTHER" id="PTHR33375">
    <property type="entry name" value="CHROMOSOME-PARTITIONING PROTEIN PARB-RELATED"/>
    <property type="match status" value="1"/>
</dbReference>
<proteinExistence type="predicted"/>
<dbReference type="AlphaFoldDB" id="A0A060DER5"/>